<evidence type="ECO:0000313" key="4">
    <source>
        <dbReference type="EMBL" id="MBM7555713.1"/>
    </source>
</evidence>
<dbReference type="Gene3D" id="3.40.50.150">
    <property type="entry name" value="Vaccinia Virus protein VP39"/>
    <property type="match status" value="1"/>
</dbReference>
<dbReference type="PRINTS" id="PR00996">
    <property type="entry name" value="CHERMTFRASE"/>
</dbReference>
<dbReference type="Pfam" id="PF03705">
    <property type="entry name" value="CheR_N"/>
    <property type="match status" value="1"/>
</dbReference>
<dbReference type="InterPro" id="IPR000780">
    <property type="entry name" value="CheR_MeTrfase"/>
</dbReference>
<feature type="domain" description="CheR-type methyltransferase" evidence="3">
    <location>
        <begin position="203"/>
        <end position="348"/>
    </location>
</feature>
<dbReference type="Pfam" id="PF01739">
    <property type="entry name" value="CheR"/>
    <property type="match status" value="1"/>
</dbReference>
<dbReference type="AlphaFoldDB" id="A0A939BNR9"/>
<evidence type="ECO:0000259" key="3">
    <source>
        <dbReference type="PROSITE" id="PS50123"/>
    </source>
</evidence>
<dbReference type="SUPFAM" id="SSF53335">
    <property type="entry name" value="S-adenosyl-L-methionine-dependent methyltransferases"/>
    <property type="match status" value="1"/>
</dbReference>
<dbReference type="SUPFAM" id="SSF52738">
    <property type="entry name" value="Methylesterase CheB, C-terminal domain"/>
    <property type="match status" value="1"/>
</dbReference>
<dbReference type="GO" id="GO:0005737">
    <property type="term" value="C:cytoplasm"/>
    <property type="evidence" value="ECO:0007669"/>
    <property type="project" value="InterPro"/>
</dbReference>
<dbReference type="PROSITE" id="PS50122">
    <property type="entry name" value="CHEB"/>
    <property type="match status" value="1"/>
</dbReference>
<reference evidence="4" key="1">
    <citation type="submission" date="2021-01" db="EMBL/GenBank/DDBJ databases">
        <title>Genomic Encyclopedia of Type Strains, Phase IV (KMG-IV): sequencing the most valuable type-strain genomes for metagenomic binning, comparative biology and taxonomic classification.</title>
        <authorList>
            <person name="Goeker M."/>
        </authorList>
    </citation>
    <scope>NUCLEOTIDE SEQUENCE</scope>
    <source>
        <strain evidence="4">DSM 23230</strain>
    </source>
</reference>
<dbReference type="GO" id="GO:0000156">
    <property type="term" value="F:phosphorelay response regulator activity"/>
    <property type="evidence" value="ECO:0007669"/>
    <property type="project" value="InterPro"/>
</dbReference>
<sequence length="348" mass="39419">MVSNDQKNDFYIVALGASAGGLEALNGFFDNLAVDINLAFVVIQHLSPDHESHMVEILDKHTLMAVHQAEDGMEVEANNIYLIPPKKEMTIFHKKLFLKDREKSKAHLSLPIDKFFRSLAQDQGKRAIGVVLSGTGSDGTRGIRAIKEENGMVMVQEPSDAKFDGMPKNAISTGVVDYTLTVLEMGQRLIDYVQHPYISQEQKLDKAQANDEDILTKILAVLQDEVGVDFTYYKESTIIRRIERRMVINQIEKLGDYFSFIKNNVSEIRTLYKELLIGVTEFFRDKEAFDLLEEKVIPEILEKKSSGEEVRVWVNGCSTGEEAYSIAILLQEYAEENDLDLEIKVFCN</sequence>
<name>A0A939BNR9_9FIRM</name>
<dbReference type="EMBL" id="JAFBDQ010000002">
    <property type="protein sequence ID" value="MBM7555713.1"/>
    <property type="molecule type" value="Genomic_DNA"/>
</dbReference>
<feature type="active site" evidence="1">
    <location>
        <position position="18"/>
    </location>
</feature>
<dbReference type="SUPFAM" id="SSF47757">
    <property type="entry name" value="Chemotaxis receptor methyltransferase CheR, N-terminal domain"/>
    <property type="match status" value="1"/>
</dbReference>
<dbReference type="Gene3D" id="3.40.50.180">
    <property type="entry name" value="Methylesterase CheB, C-terminal domain"/>
    <property type="match status" value="1"/>
</dbReference>
<protein>
    <submittedName>
        <fullName evidence="4">Uncharacterized protein</fullName>
    </submittedName>
</protein>
<feature type="active site" evidence="1">
    <location>
        <position position="138"/>
    </location>
</feature>
<accession>A0A939BNR9</accession>
<keyword evidence="5" id="KW-1185">Reference proteome</keyword>
<dbReference type="PROSITE" id="PS50123">
    <property type="entry name" value="CHER"/>
    <property type="match status" value="1"/>
</dbReference>
<dbReference type="CDD" id="cd16434">
    <property type="entry name" value="CheB-CheR_fusion"/>
    <property type="match status" value="1"/>
</dbReference>
<organism evidence="4 5">
    <name type="scientific">Halanaerobacter jeridensis</name>
    <dbReference type="NCBI Taxonomy" id="706427"/>
    <lineage>
        <taxon>Bacteria</taxon>
        <taxon>Bacillati</taxon>
        <taxon>Bacillota</taxon>
        <taxon>Clostridia</taxon>
        <taxon>Halanaerobiales</taxon>
        <taxon>Halobacteroidaceae</taxon>
        <taxon>Halanaerobacter</taxon>
    </lineage>
</organism>
<keyword evidence="1" id="KW-0378">Hydrolase</keyword>
<dbReference type="PANTHER" id="PTHR24422">
    <property type="entry name" value="CHEMOTAXIS PROTEIN METHYLTRANSFERASE"/>
    <property type="match status" value="1"/>
</dbReference>
<dbReference type="Proteomes" id="UP000774000">
    <property type="component" value="Unassembled WGS sequence"/>
</dbReference>
<dbReference type="InterPro" id="IPR050903">
    <property type="entry name" value="Bact_Chemotaxis_MeTrfase"/>
</dbReference>
<dbReference type="Pfam" id="PF01339">
    <property type="entry name" value="CheB_methylest"/>
    <property type="match status" value="1"/>
</dbReference>
<dbReference type="GO" id="GO:0008984">
    <property type="term" value="F:protein-glutamate methylesterase activity"/>
    <property type="evidence" value="ECO:0007669"/>
    <property type="project" value="InterPro"/>
</dbReference>
<dbReference type="RefSeq" id="WP_204700434.1">
    <property type="nucleotide sequence ID" value="NZ_JAFBDQ010000002.1"/>
</dbReference>
<dbReference type="PANTHER" id="PTHR24422:SF27">
    <property type="entry name" value="PROTEIN-GLUTAMATE O-METHYLTRANSFERASE"/>
    <property type="match status" value="1"/>
</dbReference>
<dbReference type="InterPro" id="IPR029063">
    <property type="entry name" value="SAM-dependent_MTases_sf"/>
</dbReference>
<comment type="caution">
    <text evidence="4">The sequence shown here is derived from an EMBL/GenBank/DDBJ whole genome shotgun (WGS) entry which is preliminary data.</text>
</comment>
<gene>
    <name evidence="4" type="ORF">JOC47_000538</name>
</gene>
<dbReference type="GO" id="GO:0008757">
    <property type="term" value="F:S-adenosylmethionine-dependent methyltransferase activity"/>
    <property type="evidence" value="ECO:0007669"/>
    <property type="project" value="InterPro"/>
</dbReference>
<feature type="active site" evidence="1">
    <location>
        <position position="45"/>
    </location>
</feature>
<dbReference type="GO" id="GO:0006935">
    <property type="term" value="P:chemotaxis"/>
    <property type="evidence" value="ECO:0007669"/>
    <property type="project" value="UniProtKB-UniRule"/>
</dbReference>
<evidence type="ECO:0000313" key="5">
    <source>
        <dbReference type="Proteomes" id="UP000774000"/>
    </source>
</evidence>
<dbReference type="InterPro" id="IPR035909">
    <property type="entry name" value="CheB_C"/>
</dbReference>
<evidence type="ECO:0000256" key="1">
    <source>
        <dbReference type="PROSITE-ProRule" id="PRU00050"/>
    </source>
</evidence>
<feature type="domain" description="CheB-type methylesterase" evidence="2">
    <location>
        <begin position="12"/>
        <end position="196"/>
    </location>
</feature>
<evidence type="ECO:0000259" key="2">
    <source>
        <dbReference type="PROSITE" id="PS50122"/>
    </source>
</evidence>
<proteinExistence type="predicted"/>
<keyword evidence="1" id="KW-0145">Chemotaxis</keyword>
<dbReference type="SMART" id="SM00138">
    <property type="entry name" value="MeTrc"/>
    <property type="match status" value="1"/>
</dbReference>
<dbReference type="InterPro" id="IPR022642">
    <property type="entry name" value="CheR_C"/>
</dbReference>
<dbReference type="InterPro" id="IPR000673">
    <property type="entry name" value="Sig_transdc_resp-reg_Me-estase"/>
</dbReference>
<dbReference type="InterPro" id="IPR022641">
    <property type="entry name" value="CheR_N"/>
</dbReference>